<reference evidence="3" key="2">
    <citation type="journal article" date="2024" name="Nature">
        <title>Anoxygenic phototroph of the Chloroflexota uses a type I reaction centre.</title>
        <authorList>
            <person name="Tsuji J.M."/>
            <person name="Shaw N.A."/>
            <person name="Nagashima S."/>
            <person name="Venkiteswaran J.J."/>
            <person name="Schiff S.L."/>
            <person name="Watanabe T."/>
            <person name="Fukui M."/>
            <person name="Hanada S."/>
            <person name="Tank M."/>
            <person name="Neufeld J.D."/>
        </authorList>
    </citation>
    <scope>NUCLEOTIDE SEQUENCE</scope>
    <source>
        <strain evidence="3">L227-S17</strain>
    </source>
</reference>
<dbReference type="Proteomes" id="UP001431572">
    <property type="component" value="Chromosome 1"/>
</dbReference>
<sequence>MAKEFKPQFNNEEEFHFRVREDINSTLESVELESRRTRIMAQIRREQLSRVAPLKVRSTGFRLSPYMVGGFATLVLAVGLLFFIVLSNESKTFSTTKGIGVAQQLPTAGLAASSNESSVSDSAVGAPKAALPNTTAAATTIAAVAARQPTNAAATTVVAAATTAAATTAAAGAIPPQPTAAPNFFIPSELWLQYPASQFITIDNEVELAYLRKLTTTLTENDKLRVGLIEPLGFNQYRALRVSGVSVDSVAQYYRTAAIQHTLKLEAISASDAGNISWQWLYLNGANEHYGVLVVAFKEDAPNPFGNGNINRGEILILIAS</sequence>
<feature type="transmembrane region" description="Helical" evidence="1">
    <location>
        <begin position="63"/>
        <end position="86"/>
    </location>
</feature>
<keyword evidence="1" id="KW-1133">Transmembrane helix</keyword>
<dbReference type="Proteomes" id="UP000521676">
    <property type="component" value="Unassembled WGS sequence"/>
</dbReference>
<evidence type="ECO:0000313" key="4">
    <source>
        <dbReference type="Proteomes" id="UP000521676"/>
    </source>
</evidence>
<proteinExistence type="predicted"/>
<reference evidence="2 4" key="1">
    <citation type="submission" date="2020-06" db="EMBL/GenBank/DDBJ databases">
        <title>Anoxygenic phototrophic Chloroflexota member uses a Type I reaction center.</title>
        <authorList>
            <person name="Tsuji J.M."/>
            <person name="Shaw N.A."/>
            <person name="Nagashima S."/>
            <person name="Venkiteswaran J."/>
            <person name="Schiff S.L."/>
            <person name="Hanada S."/>
            <person name="Tank M."/>
            <person name="Neufeld J.D."/>
        </authorList>
    </citation>
    <scope>NUCLEOTIDE SEQUENCE [LARGE SCALE GENOMIC DNA]</scope>
    <source>
        <strain evidence="2">L227-S17</strain>
    </source>
</reference>
<evidence type="ECO:0000313" key="5">
    <source>
        <dbReference type="Proteomes" id="UP001431572"/>
    </source>
</evidence>
<dbReference type="EMBL" id="JACATZ010000001">
    <property type="protein sequence ID" value="NWJ46223.1"/>
    <property type="molecule type" value="Genomic_DNA"/>
</dbReference>
<evidence type="ECO:0000256" key="1">
    <source>
        <dbReference type="SAM" id="Phobius"/>
    </source>
</evidence>
<evidence type="ECO:0000313" key="2">
    <source>
        <dbReference type="EMBL" id="NWJ46223.1"/>
    </source>
</evidence>
<keyword evidence="1" id="KW-0472">Membrane</keyword>
<name>A0A8T7LYU8_9CHLR</name>
<evidence type="ECO:0000313" key="3">
    <source>
        <dbReference type="EMBL" id="WJW65599.1"/>
    </source>
</evidence>
<organism evidence="2 4">
    <name type="scientific">Candidatus Chlorohelix allophototropha</name>
    <dbReference type="NCBI Taxonomy" id="3003348"/>
    <lineage>
        <taxon>Bacteria</taxon>
        <taxon>Bacillati</taxon>
        <taxon>Chloroflexota</taxon>
        <taxon>Chloroflexia</taxon>
        <taxon>Candidatus Chloroheliales</taxon>
        <taxon>Candidatus Chloroheliaceae</taxon>
        <taxon>Candidatus Chlorohelix</taxon>
    </lineage>
</organism>
<protein>
    <submittedName>
        <fullName evidence="2">Uncharacterized protein</fullName>
    </submittedName>
</protein>
<dbReference type="RefSeq" id="WP_341467485.1">
    <property type="nucleotide sequence ID" value="NZ_CP128399.1"/>
</dbReference>
<gene>
    <name evidence="2" type="ORF">HXX08_10115</name>
    <name evidence="3" type="ORF">OZ401_001367</name>
</gene>
<keyword evidence="5" id="KW-1185">Reference proteome</keyword>
<accession>A0A8T7LYU8</accession>
<dbReference type="AlphaFoldDB" id="A0A8T7LYU8"/>
<keyword evidence="1" id="KW-0812">Transmembrane</keyword>
<dbReference type="EMBL" id="CP128399">
    <property type="protein sequence ID" value="WJW65599.1"/>
    <property type="molecule type" value="Genomic_DNA"/>
</dbReference>